<dbReference type="InterPro" id="IPR029060">
    <property type="entry name" value="PIN-like_dom_sf"/>
</dbReference>
<dbReference type="EMBL" id="DSKI01000898">
    <property type="protein sequence ID" value="HEB45437.1"/>
    <property type="molecule type" value="Genomic_DNA"/>
</dbReference>
<dbReference type="InterPro" id="IPR002716">
    <property type="entry name" value="PIN_dom"/>
</dbReference>
<sequence>MSILLDTHAFLWWVTADPRLSAAAKTAIDDPSTRRCVSSVTAFEIANKFRIGKLEMAGEIIESFDAVLGDAGFEKLAVTSSHALLAGQIPSGHKDPFDRILAAQAKLENLAMLTIDPAFDTFGVQRLW</sequence>
<dbReference type="Pfam" id="PF01850">
    <property type="entry name" value="PIN"/>
    <property type="match status" value="1"/>
</dbReference>
<proteinExistence type="predicted"/>
<dbReference type="CDD" id="cd09872">
    <property type="entry name" value="PIN_Sll0205-like"/>
    <property type="match status" value="1"/>
</dbReference>
<dbReference type="SUPFAM" id="SSF88723">
    <property type="entry name" value="PIN domain-like"/>
    <property type="match status" value="1"/>
</dbReference>
<gene>
    <name evidence="2" type="ORF">ENP70_17510</name>
</gene>
<dbReference type="Gene3D" id="3.40.50.1010">
    <property type="entry name" value="5'-nuclease"/>
    <property type="match status" value="1"/>
</dbReference>
<reference evidence="2" key="1">
    <citation type="journal article" date="2020" name="mSystems">
        <title>Genome- and Community-Level Interaction Insights into Carbon Utilization and Element Cycling Functions of Hydrothermarchaeota in Hydrothermal Sediment.</title>
        <authorList>
            <person name="Zhou Z."/>
            <person name="Liu Y."/>
            <person name="Xu W."/>
            <person name="Pan J."/>
            <person name="Luo Z.H."/>
            <person name="Li M."/>
        </authorList>
    </citation>
    <scope>NUCLEOTIDE SEQUENCE [LARGE SCALE GENOMIC DNA]</scope>
    <source>
        <strain evidence="2">SpSt-243</strain>
    </source>
</reference>
<dbReference type="PANTHER" id="PTHR36173">
    <property type="entry name" value="RIBONUCLEASE VAPC16-RELATED"/>
    <property type="match status" value="1"/>
</dbReference>
<dbReference type="InterPro" id="IPR052919">
    <property type="entry name" value="TA_system_RNase"/>
</dbReference>
<feature type="domain" description="PIN" evidence="1">
    <location>
        <begin position="3"/>
        <end position="120"/>
    </location>
</feature>
<dbReference type="AlphaFoldDB" id="A0A7C1SZ98"/>
<organism evidence="2">
    <name type="scientific">Agrobacterium albertimagni</name>
    <dbReference type="NCBI Taxonomy" id="147266"/>
    <lineage>
        <taxon>Bacteria</taxon>
        <taxon>Pseudomonadati</taxon>
        <taxon>Pseudomonadota</taxon>
        <taxon>Alphaproteobacteria</taxon>
        <taxon>Hyphomicrobiales</taxon>
        <taxon>Rhizobiaceae</taxon>
        <taxon>Rhizobium/Agrobacterium group</taxon>
        <taxon>Agrobacterium</taxon>
    </lineage>
</organism>
<comment type="caution">
    <text evidence="2">The sequence shown here is derived from an EMBL/GenBank/DDBJ whole genome shotgun (WGS) entry which is preliminary data.</text>
</comment>
<protein>
    <submittedName>
        <fullName evidence="2">Type II toxin-antitoxin system VapC family toxin</fullName>
    </submittedName>
</protein>
<name>A0A7C1SZ98_9HYPH</name>
<evidence type="ECO:0000259" key="1">
    <source>
        <dbReference type="Pfam" id="PF01850"/>
    </source>
</evidence>
<dbReference type="InterPro" id="IPR041705">
    <property type="entry name" value="PIN_Sll0205"/>
</dbReference>
<dbReference type="PANTHER" id="PTHR36173:SF2">
    <property type="entry name" value="RIBONUCLEASE VAPC16"/>
    <property type="match status" value="1"/>
</dbReference>
<evidence type="ECO:0000313" key="2">
    <source>
        <dbReference type="EMBL" id="HEB45437.1"/>
    </source>
</evidence>
<accession>A0A7C1SZ98</accession>